<feature type="region of interest" description="Disordered" evidence="1">
    <location>
        <begin position="1"/>
        <end position="68"/>
    </location>
</feature>
<dbReference type="EMBL" id="JAUEPP010000001">
    <property type="protein sequence ID" value="KAK3355658.1"/>
    <property type="molecule type" value="Genomic_DNA"/>
</dbReference>
<evidence type="ECO:0000313" key="3">
    <source>
        <dbReference type="Proteomes" id="UP001278500"/>
    </source>
</evidence>
<accession>A0AAE0MX66</accession>
<reference evidence="2" key="1">
    <citation type="journal article" date="2023" name="Mol. Phylogenet. Evol.">
        <title>Genome-scale phylogeny and comparative genomics of the fungal order Sordariales.</title>
        <authorList>
            <person name="Hensen N."/>
            <person name="Bonometti L."/>
            <person name="Westerberg I."/>
            <person name="Brannstrom I.O."/>
            <person name="Guillou S."/>
            <person name="Cros-Aarteil S."/>
            <person name="Calhoun S."/>
            <person name="Haridas S."/>
            <person name="Kuo A."/>
            <person name="Mondo S."/>
            <person name="Pangilinan J."/>
            <person name="Riley R."/>
            <person name="LaButti K."/>
            <person name="Andreopoulos B."/>
            <person name="Lipzen A."/>
            <person name="Chen C."/>
            <person name="Yan M."/>
            <person name="Daum C."/>
            <person name="Ng V."/>
            <person name="Clum A."/>
            <person name="Steindorff A."/>
            <person name="Ohm R.A."/>
            <person name="Martin F."/>
            <person name="Silar P."/>
            <person name="Natvig D.O."/>
            <person name="Lalanne C."/>
            <person name="Gautier V."/>
            <person name="Ament-Velasquez S.L."/>
            <person name="Kruys A."/>
            <person name="Hutchinson M.I."/>
            <person name="Powell A.J."/>
            <person name="Barry K."/>
            <person name="Miller A.N."/>
            <person name="Grigoriev I.V."/>
            <person name="Debuchy R."/>
            <person name="Gladieux P."/>
            <person name="Hiltunen Thoren M."/>
            <person name="Johannesson H."/>
        </authorList>
    </citation>
    <scope>NUCLEOTIDE SEQUENCE</scope>
    <source>
        <strain evidence="2">CBS 560.94</strain>
    </source>
</reference>
<name>A0AAE0MX66_9PEZI</name>
<feature type="compositionally biased region" description="Basic residues" evidence="1">
    <location>
        <begin position="1"/>
        <end position="11"/>
    </location>
</feature>
<dbReference type="Proteomes" id="UP001278500">
    <property type="component" value="Unassembled WGS sequence"/>
</dbReference>
<reference evidence="2" key="2">
    <citation type="submission" date="2023-06" db="EMBL/GenBank/DDBJ databases">
        <authorList>
            <consortium name="Lawrence Berkeley National Laboratory"/>
            <person name="Haridas S."/>
            <person name="Hensen N."/>
            <person name="Bonometti L."/>
            <person name="Westerberg I."/>
            <person name="Brannstrom I.O."/>
            <person name="Guillou S."/>
            <person name="Cros-Aarteil S."/>
            <person name="Calhoun S."/>
            <person name="Kuo A."/>
            <person name="Mondo S."/>
            <person name="Pangilinan J."/>
            <person name="Riley R."/>
            <person name="Labutti K."/>
            <person name="Andreopoulos B."/>
            <person name="Lipzen A."/>
            <person name="Chen C."/>
            <person name="Yanf M."/>
            <person name="Daum C."/>
            <person name="Ng V."/>
            <person name="Clum A."/>
            <person name="Steindorff A."/>
            <person name="Ohm R."/>
            <person name="Martin F."/>
            <person name="Silar P."/>
            <person name="Natvig D."/>
            <person name="Lalanne C."/>
            <person name="Gautier V."/>
            <person name="Ament-Velasquez S.L."/>
            <person name="Kruys A."/>
            <person name="Hutchinson M.I."/>
            <person name="Powell A.J."/>
            <person name="Barry K."/>
            <person name="Miller A.N."/>
            <person name="Grigoriev I.V."/>
            <person name="Debuchy R."/>
            <person name="Gladieux P."/>
            <person name="Thoren M.H."/>
            <person name="Johannesson H."/>
        </authorList>
    </citation>
    <scope>NUCLEOTIDE SEQUENCE</scope>
    <source>
        <strain evidence="2">CBS 560.94</strain>
    </source>
</reference>
<evidence type="ECO:0000313" key="2">
    <source>
        <dbReference type="EMBL" id="KAK3355658.1"/>
    </source>
</evidence>
<evidence type="ECO:0000256" key="1">
    <source>
        <dbReference type="SAM" id="MobiDB-lite"/>
    </source>
</evidence>
<feature type="compositionally biased region" description="Polar residues" evidence="1">
    <location>
        <begin position="16"/>
        <end position="49"/>
    </location>
</feature>
<protein>
    <submittedName>
        <fullName evidence="2">Uncharacterized protein</fullName>
    </submittedName>
</protein>
<sequence>MAKSRTRKARGRRGDTSTQATGSKSLQPTTDSIDHTQVTSHGNSESPGQSGSGDGNGNTGQWGSFQPENASDTWETFAVPSDKDWNMEKISVDTEAGKIYPLPGTIVDFSRPKSDFFQQIKLPRRQKPVSYQSLLDLTSTTFRPDLPNRRLFYYKRKWVSLGDKNPQDVYDMVHERDFVRQRETPRAEYLRIKKLYSKKKQDKAFRLMQATKYCEPRLLLAPAPADGVLNTSKPIKTDHGSNPNNRTSGLIRLMNIPEIFDKVVDYIEPTVTDLTSLAMACKDTARLTSGRFAVWNFSSGNFHTEESYRNGVGGKRMNTLIITPITKVEAASPQDKPFEREFKLLTKMVRTMSSTLTSFRDLILDQIPYLNINLVRLMVKSMPNLESIAITRCKQLDFTKLDSLLRIIEEKKRLAARGRHKEVRLDFYPYFFEGPTSAPNTLGSFGLTYHKPTFDVPKAVFARIMACWDLADTLGVDLLSDSSGIWHFIRRLPGPDPFWAYKAREAVLTWERNRHIPGRGRNAHRWGSEVTRRLWNNLGAAVSGDTTEKIPHEPKERECSGCITPLPDYLFSDIKNLICWGCRMGAFVANHEDSHFRDRTNRVMEIWLGNRKQWPIQRLYYLPCDEVEEKDALNMARLTDEAWRYELFEFKPGMPRFPQAIHWKTHLSSTKRTRELLWPLTGPTNHREGGPQYENAYLLAGMNPLLDEQTEKKYREGDRANRRDFFNIYLSDMRAMPDWEPYNRNWEARERAKAIWERKALAYSGGW</sequence>
<feature type="compositionally biased region" description="Gly residues" evidence="1">
    <location>
        <begin position="50"/>
        <end position="60"/>
    </location>
</feature>
<keyword evidence="3" id="KW-1185">Reference proteome</keyword>
<proteinExistence type="predicted"/>
<dbReference type="GeneID" id="87867411"/>
<comment type="caution">
    <text evidence="2">The sequence shown here is derived from an EMBL/GenBank/DDBJ whole genome shotgun (WGS) entry which is preliminary data.</text>
</comment>
<organism evidence="2 3">
    <name type="scientific">Neurospora tetraspora</name>
    <dbReference type="NCBI Taxonomy" id="94610"/>
    <lineage>
        <taxon>Eukaryota</taxon>
        <taxon>Fungi</taxon>
        <taxon>Dikarya</taxon>
        <taxon>Ascomycota</taxon>
        <taxon>Pezizomycotina</taxon>
        <taxon>Sordariomycetes</taxon>
        <taxon>Sordariomycetidae</taxon>
        <taxon>Sordariales</taxon>
        <taxon>Sordariaceae</taxon>
        <taxon>Neurospora</taxon>
    </lineage>
</organism>
<gene>
    <name evidence="2" type="ORF">B0H65DRAFT_564526</name>
</gene>
<dbReference type="AlphaFoldDB" id="A0AAE0MX66"/>
<dbReference type="RefSeq" id="XP_062687036.1">
    <property type="nucleotide sequence ID" value="XM_062830257.1"/>
</dbReference>